<feature type="compositionally biased region" description="Low complexity" evidence="1">
    <location>
        <begin position="50"/>
        <end position="64"/>
    </location>
</feature>
<organism evidence="3 4">
    <name type="scientific">Rhodotorula diobovata</name>
    <dbReference type="NCBI Taxonomy" id="5288"/>
    <lineage>
        <taxon>Eukaryota</taxon>
        <taxon>Fungi</taxon>
        <taxon>Dikarya</taxon>
        <taxon>Basidiomycota</taxon>
        <taxon>Pucciniomycotina</taxon>
        <taxon>Microbotryomycetes</taxon>
        <taxon>Sporidiobolales</taxon>
        <taxon>Sporidiobolaceae</taxon>
        <taxon>Rhodotorula</taxon>
    </lineage>
</organism>
<dbReference type="AlphaFoldDB" id="A0A5C5G434"/>
<evidence type="ECO:0000313" key="3">
    <source>
        <dbReference type="EMBL" id="TNY23913.1"/>
    </source>
</evidence>
<evidence type="ECO:0000256" key="1">
    <source>
        <dbReference type="SAM" id="MobiDB-lite"/>
    </source>
</evidence>
<feature type="region of interest" description="Disordered" evidence="1">
    <location>
        <begin position="1"/>
        <end position="94"/>
    </location>
</feature>
<feature type="compositionally biased region" description="Low complexity" evidence="1">
    <location>
        <begin position="1"/>
        <end position="26"/>
    </location>
</feature>
<keyword evidence="4" id="KW-1185">Reference proteome</keyword>
<reference evidence="3 4" key="1">
    <citation type="submission" date="2019-03" db="EMBL/GenBank/DDBJ databases">
        <title>Rhodosporidium diobovatum UCD-FST 08-225 genome sequencing, assembly, and annotation.</title>
        <authorList>
            <person name="Fakankun I.U."/>
            <person name="Fristensky B."/>
            <person name="Levin D.B."/>
        </authorList>
    </citation>
    <scope>NUCLEOTIDE SEQUENCE [LARGE SCALE GENOMIC DNA]</scope>
    <source>
        <strain evidence="3 4">UCD-FST 08-225</strain>
    </source>
</reference>
<accession>A0A5C5G434</accession>
<keyword evidence="2" id="KW-0812">Transmembrane</keyword>
<name>A0A5C5G434_9BASI</name>
<feature type="compositionally biased region" description="Pro residues" evidence="1">
    <location>
        <begin position="65"/>
        <end position="80"/>
    </location>
</feature>
<feature type="transmembrane region" description="Helical" evidence="2">
    <location>
        <begin position="147"/>
        <end position="167"/>
    </location>
</feature>
<keyword evidence="2" id="KW-1133">Transmembrane helix</keyword>
<dbReference type="EMBL" id="SOZI01000007">
    <property type="protein sequence ID" value="TNY23913.1"/>
    <property type="molecule type" value="Genomic_DNA"/>
</dbReference>
<dbReference type="STRING" id="5288.A0A5C5G434"/>
<dbReference type="OrthoDB" id="10407870at2759"/>
<comment type="caution">
    <text evidence="3">The sequence shown here is derived from an EMBL/GenBank/DDBJ whole genome shotgun (WGS) entry which is preliminary data.</text>
</comment>
<keyword evidence="2" id="KW-0472">Membrane</keyword>
<protein>
    <submittedName>
        <fullName evidence="3">Uncharacterized protein</fullName>
    </submittedName>
</protein>
<proteinExistence type="predicted"/>
<evidence type="ECO:0000313" key="4">
    <source>
        <dbReference type="Proteomes" id="UP000311382"/>
    </source>
</evidence>
<gene>
    <name evidence="3" type="ORF">DMC30DRAFT_413822</name>
</gene>
<dbReference type="Proteomes" id="UP000311382">
    <property type="component" value="Unassembled WGS sequence"/>
</dbReference>
<sequence>MPSTPPLQQGPLPSSSSSSFLSHFSRSPPPQGTSSARPETRSAAAKRARTSTGDASSSTTTTPGPTSPGPPPRVPLPPAAIHPSSPADLRDRSNAYAHVPPGAQLLDPNGLTRIQSKPRRDIGTVEGWRIWYSSLTVGSMFEQWEVIFVHSVVLGLFILLGCALAYFPPHLAHVLQRWRYYLSGSDL</sequence>
<evidence type="ECO:0000256" key="2">
    <source>
        <dbReference type="SAM" id="Phobius"/>
    </source>
</evidence>